<dbReference type="Pfam" id="PF17921">
    <property type="entry name" value="Integrase_H2C2"/>
    <property type="match status" value="1"/>
</dbReference>
<dbReference type="InterPro" id="IPR036397">
    <property type="entry name" value="RNaseH_sf"/>
</dbReference>
<evidence type="ECO:0000259" key="1">
    <source>
        <dbReference type="Pfam" id="PF17921"/>
    </source>
</evidence>
<dbReference type="Gene3D" id="3.30.420.10">
    <property type="entry name" value="Ribonuclease H-like superfamily/Ribonuclease H"/>
    <property type="match status" value="1"/>
</dbReference>
<protein>
    <recommendedName>
        <fullName evidence="1">Integrase zinc-binding domain-containing protein</fullName>
    </recommendedName>
</protein>
<sequence>MLIRNHQIVHINNHYKQGLSKNLNLKQDKAGLLRAYGRLNKSDLDTLAKNPIIIVPNTDLSRLIIDDADGIYHKGIPHTMSDVRQMCWIARLREQVKKRVRQCPCQKMNNLPYKYPKMTDLPANRVTRARTFQHIDLDYFGPMTVFREDMVKTNVYGCIFTCAITRLIHLELVPDGTAEKFINAFRRFVARQGEPDTVTFLHAHVCPRKPASEPKP</sequence>
<dbReference type="PANTHER" id="PTHR47331">
    <property type="entry name" value="PHD-TYPE DOMAIN-CONTAINING PROTEIN"/>
    <property type="match status" value="1"/>
</dbReference>
<dbReference type="InterPro" id="IPR041588">
    <property type="entry name" value="Integrase_H2C2"/>
</dbReference>
<proteinExistence type="predicted"/>
<feature type="domain" description="Integrase zinc-binding" evidence="1">
    <location>
        <begin position="63"/>
        <end position="109"/>
    </location>
</feature>
<name>A0ABR1E113_NECAM</name>
<accession>A0ABR1E113</accession>
<organism evidence="2 3">
    <name type="scientific">Necator americanus</name>
    <name type="common">Human hookworm</name>
    <dbReference type="NCBI Taxonomy" id="51031"/>
    <lineage>
        <taxon>Eukaryota</taxon>
        <taxon>Metazoa</taxon>
        <taxon>Ecdysozoa</taxon>
        <taxon>Nematoda</taxon>
        <taxon>Chromadorea</taxon>
        <taxon>Rhabditida</taxon>
        <taxon>Rhabditina</taxon>
        <taxon>Rhabditomorpha</taxon>
        <taxon>Strongyloidea</taxon>
        <taxon>Ancylostomatidae</taxon>
        <taxon>Bunostominae</taxon>
        <taxon>Necator</taxon>
    </lineage>
</organism>
<evidence type="ECO:0000313" key="3">
    <source>
        <dbReference type="Proteomes" id="UP001303046"/>
    </source>
</evidence>
<keyword evidence="3" id="KW-1185">Reference proteome</keyword>
<dbReference type="Proteomes" id="UP001303046">
    <property type="component" value="Unassembled WGS sequence"/>
</dbReference>
<evidence type="ECO:0000313" key="2">
    <source>
        <dbReference type="EMBL" id="KAK6756362.1"/>
    </source>
</evidence>
<reference evidence="2 3" key="1">
    <citation type="submission" date="2023-08" db="EMBL/GenBank/DDBJ databases">
        <title>A Necator americanus chromosomal reference genome.</title>
        <authorList>
            <person name="Ilik V."/>
            <person name="Petrzelkova K.J."/>
            <person name="Pardy F."/>
            <person name="Fuh T."/>
            <person name="Niatou-Singa F.S."/>
            <person name="Gouil Q."/>
            <person name="Baker L."/>
            <person name="Ritchie M.E."/>
            <person name="Jex A.R."/>
            <person name="Gazzola D."/>
            <person name="Li H."/>
            <person name="Toshio Fujiwara R."/>
            <person name="Zhan B."/>
            <person name="Aroian R.V."/>
            <person name="Pafco B."/>
            <person name="Schwarz E.M."/>
        </authorList>
    </citation>
    <scope>NUCLEOTIDE SEQUENCE [LARGE SCALE GENOMIC DNA]</scope>
    <source>
        <strain evidence="2 3">Aroian</strain>
        <tissue evidence="2">Whole animal</tissue>
    </source>
</reference>
<dbReference type="EMBL" id="JAVFWL010000005">
    <property type="protein sequence ID" value="KAK6756362.1"/>
    <property type="molecule type" value="Genomic_DNA"/>
</dbReference>
<dbReference type="Gene3D" id="1.10.340.70">
    <property type="match status" value="1"/>
</dbReference>
<gene>
    <name evidence="2" type="primary">Necator_chrV.g19440</name>
    <name evidence="2" type="ORF">RB195_014648</name>
</gene>
<comment type="caution">
    <text evidence="2">The sequence shown here is derived from an EMBL/GenBank/DDBJ whole genome shotgun (WGS) entry which is preliminary data.</text>
</comment>